<sequence length="140" mass="16041">MAEKRLIYAEDVIQHLEKWIIEAEKCEAASTYIVAATLKHVLKLVNLAPTAHPACTCQKWHPASEIPLLHHEVDENKCEGTIECDVSEQILLYTEEEGYKVGVYMKDCYGFDGWLNPDYGGTIHHVVEWQYPQKPSRERG</sequence>
<reference evidence="1" key="1">
    <citation type="journal article" date="2021" name="Proc. Natl. Acad. Sci. U.S.A.">
        <title>A Catalog of Tens of Thousands of Viruses from Human Metagenomes Reveals Hidden Associations with Chronic Diseases.</title>
        <authorList>
            <person name="Tisza M.J."/>
            <person name="Buck C.B."/>
        </authorList>
    </citation>
    <scope>NUCLEOTIDE SEQUENCE</scope>
    <source>
        <strain evidence="1">CtsIb3</strain>
    </source>
</reference>
<evidence type="ECO:0000313" key="1">
    <source>
        <dbReference type="EMBL" id="DAF96992.1"/>
    </source>
</evidence>
<proteinExistence type="predicted"/>
<dbReference type="EMBL" id="BK016124">
    <property type="protein sequence ID" value="DAF96992.1"/>
    <property type="molecule type" value="Genomic_DNA"/>
</dbReference>
<protein>
    <submittedName>
        <fullName evidence="1">Uncharacterized protein</fullName>
    </submittedName>
</protein>
<organism evidence="1">
    <name type="scientific">Myoviridae sp. ctsIb3</name>
    <dbReference type="NCBI Taxonomy" id="2825189"/>
    <lineage>
        <taxon>Viruses</taxon>
        <taxon>Duplodnaviria</taxon>
        <taxon>Heunggongvirae</taxon>
        <taxon>Uroviricota</taxon>
        <taxon>Caudoviricetes</taxon>
    </lineage>
</organism>
<name>A0A8S5UR71_9CAUD</name>
<accession>A0A8S5UR71</accession>